<evidence type="ECO:0000256" key="2">
    <source>
        <dbReference type="ARBA" id="ARBA00011073"/>
    </source>
</evidence>
<dbReference type="InterPro" id="IPR022229">
    <property type="entry name" value="TPPII_Ig-like-2"/>
</dbReference>
<feature type="region of interest" description="Disordered" evidence="9">
    <location>
        <begin position="968"/>
        <end position="989"/>
    </location>
</feature>
<organism evidence="13 14">
    <name type="scientific">Physocladia obscura</name>
    <dbReference type="NCBI Taxonomy" id="109957"/>
    <lineage>
        <taxon>Eukaryota</taxon>
        <taxon>Fungi</taxon>
        <taxon>Fungi incertae sedis</taxon>
        <taxon>Chytridiomycota</taxon>
        <taxon>Chytridiomycota incertae sedis</taxon>
        <taxon>Chytridiomycetes</taxon>
        <taxon>Chytridiales</taxon>
        <taxon>Chytriomycetaceae</taxon>
        <taxon>Physocladia</taxon>
    </lineage>
</organism>
<evidence type="ECO:0000256" key="7">
    <source>
        <dbReference type="ARBA" id="ARBA00022825"/>
    </source>
</evidence>
<dbReference type="Pfam" id="PF21223">
    <property type="entry name" value="TPPII_Ig-like-1"/>
    <property type="match status" value="1"/>
</dbReference>
<dbReference type="InterPro" id="IPR048383">
    <property type="entry name" value="TPPII_Ig-like-1"/>
</dbReference>
<dbReference type="EMBL" id="JADGJH010000399">
    <property type="protein sequence ID" value="KAJ3130084.1"/>
    <property type="molecule type" value="Genomic_DNA"/>
</dbReference>
<dbReference type="GO" id="GO:0005829">
    <property type="term" value="C:cytosol"/>
    <property type="evidence" value="ECO:0007669"/>
    <property type="project" value="TreeGrafter"/>
</dbReference>
<evidence type="ECO:0000256" key="9">
    <source>
        <dbReference type="SAM" id="MobiDB-lite"/>
    </source>
</evidence>
<dbReference type="PROSITE" id="PS51892">
    <property type="entry name" value="SUBTILASE"/>
    <property type="match status" value="1"/>
</dbReference>
<evidence type="ECO:0000256" key="3">
    <source>
        <dbReference type="ARBA" id="ARBA00012462"/>
    </source>
</evidence>
<comment type="catalytic activity">
    <reaction evidence="1">
        <text>Release of an N-terminal tripeptide from a polypeptide.</text>
        <dbReference type="EC" id="3.4.14.10"/>
    </reaction>
</comment>
<dbReference type="PANTHER" id="PTHR43806">
    <property type="entry name" value="PEPTIDASE S8"/>
    <property type="match status" value="1"/>
</dbReference>
<evidence type="ECO:0000313" key="13">
    <source>
        <dbReference type="EMBL" id="KAJ3130084.1"/>
    </source>
</evidence>
<keyword evidence="4" id="KW-0031">Aminopeptidase</keyword>
<dbReference type="InterPro" id="IPR046940">
    <property type="entry name" value="TPPII_Ig-like_sf"/>
</dbReference>
<dbReference type="PROSITE" id="PS00138">
    <property type="entry name" value="SUBTILASE_SER"/>
    <property type="match status" value="1"/>
</dbReference>
<feature type="domain" description="Peptidase S8/S53" evidence="10">
    <location>
        <begin position="28"/>
        <end position="486"/>
    </location>
</feature>
<dbReference type="InterPro" id="IPR046939">
    <property type="entry name" value="TPPII_C_sf"/>
</dbReference>
<dbReference type="GO" id="GO:0006508">
    <property type="term" value="P:proteolysis"/>
    <property type="evidence" value="ECO:0007669"/>
    <property type="project" value="UniProtKB-KW"/>
</dbReference>
<dbReference type="Gene3D" id="3.40.50.200">
    <property type="entry name" value="Peptidase S8/S53 domain"/>
    <property type="match status" value="2"/>
</dbReference>
<evidence type="ECO:0000256" key="1">
    <source>
        <dbReference type="ARBA" id="ARBA00001910"/>
    </source>
</evidence>
<feature type="active site" description="Charge relay system" evidence="8">
    <location>
        <position position="37"/>
    </location>
</feature>
<dbReference type="SUPFAM" id="SSF52743">
    <property type="entry name" value="Subtilisin-like"/>
    <property type="match status" value="1"/>
</dbReference>
<dbReference type="Proteomes" id="UP001211907">
    <property type="component" value="Unassembled WGS sequence"/>
</dbReference>
<dbReference type="InterPro" id="IPR023828">
    <property type="entry name" value="Peptidase_S8_Ser-AS"/>
</dbReference>
<dbReference type="InterPro" id="IPR000209">
    <property type="entry name" value="Peptidase_S8/S53_dom"/>
</dbReference>
<dbReference type="Pfam" id="PF00082">
    <property type="entry name" value="Peptidase_S8"/>
    <property type="match status" value="1"/>
</dbReference>
<feature type="active site" description="Charge relay system" evidence="8">
    <location>
        <position position="257"/>
    </location>
</feature>
<reference evidence="13" key="1">
    <citation type="submission" date="2020-05" db="EMBL/GenBank/DDBJ databases">
        <title>Phylogenomic resolution of chytrid fungi.</title>
        <authorList>
            <person name="Stajich J.E."/>
            <person name="Amses K."/>
            <person name="Simmons R."/>
            <person name="Seto K."/>
            <person name="Myers J."/>
            <person name="Bonds A."/>
            <person name="Quandt C.A."/>
            <person name="Barry K."/>
            <person name="Liu P."/>
            <person name="Grigoriev I."/>
            <person name="Longcore J.E."/>
            <person name="James T.Y."/>
        </authorList>
    </citation>
    <scope>NUCLEOTIDE SEQUENCE</scope>
    <source>
        <strain evidence="13">JEL0513</strain>
    </source>
</reference>
<keyword evidence="7 8" id="KW-0720">Serine protease</keyword>
<dbReference type="Pfam" id="PF12580">
    <property type="entry name" value="TPPII"/>
    <property type="match status" value="1"/>
</dbReference>
<feature type="compositionally biased region" description="Low complexity" evidence="9">
    <location>
        <begin position="980"/>
        <end position="989"/>
    </location>
</feature>
<dbReference type="GO" id="GO:0004252">
    <property type="term" value="F:serine-type endopeptidase activity"/>
    <property type="evidence" value="ECO:0007669"/>
    <property type="project" value="UniProtKB-UniRule"/>
</dbReference>
<evidence type="ECO:0000313" key="14">
    <source>
        <dbReference type="Proteomes" id="UP001211907"/>
    </source>
</evidence>
<dbReference type="AlphaFoldDB" id="A0AAD5TA21"/>
<evidence type="ECO:0000256" key="6">
    <source>
        <dbReference type="ARBA" id="ARBA00022801"/>
    </source>
</evidence>
<protein>
    <recommendedName>
        <fullName evidence="3">tripeptidyl-peptidase II</fullName>
        <ecNumber evidence="3">3.4.14.10</ecNumber>
    </recommendedName>
</protein>
<dbReference type="GO" id="GO:0004177">
    <property type="term" value="F:aminopeptidase activity"/>
    <property type="evidence" value="ECO:0007669"/>
    <property type="project" value="UniProtKB-KW"/>
</dbReference>
<comment type="caution">
    <text evidence="13">The sequence shown here is derived from an EMBL/GenBank/DDBJ whole genome shotgun (WGS) entry which is preliminary data.</text>
</comment>
<dbReference type="InterPro" id="IPR050131">
    <property type="entry name" value="Peptidase_S8_subtilisin-like"/>
</dbReference>
<dbReference type="Gene3D" id="2.60.40.3170">
    <property type="match status" value="1"/>
</dbReference>
<feature type="domain" description="Tripeptidyl-peptidase II first Ig-like" evidence="12">
    <location>
        <begin position="513"/>
        <end position="629"/>
    </location>
</feature>
<evidence type="ECO:0000256" key="5">
    <source>
        <dbReference type="ARBA" id="ARBA00022670"/>
    </source>
</evidence>
<sequence length="1235" mass="133559">MSFPISDTVPKEETQAASFIEHFATFDGRGTVIAILDTGVCPGAVGLSVTTTGQPKLIELIDCTGSGDVEMHTEVEAEVDTVTGTRTLTGLTGRRLTLPATWPIPPSNKYRIGWKDSSPLFPTDLVRAQANKRRLRFDKEHHKLLSSATLSIPPAIVSTPSSTSSDAADTVDALKDLAANWSDPGVVWDVVALHDGVKWRAAIDINESGDFEGAKLLATYSDELEYHSFGDDTRLNYSLNFYDDGNLLSIVTLSGTHGTHVAAIAAANHPTDPRQNGVAPGAQIISLKIGDGRLGSQETPQSLVRAGIELARLKPDVANISYGEPGATYNFGKCIEIFQEEAVRKAGVIIVSAAGNAGPVLSSIGHPSGNSGILTVGAYLTEKMPGALYALLDDVPERPFSFTSVGPTLDGAVGVDVFAPGAAITSVPEYTKHSVQLYNGTSMACPNAAGSVSLLVSGLKQSQIRYNPYRVHAAIRNTAKQFGDPFKIGFLQVEAAWTHLAIPSLRHNLDVLYDVKVGGINHGRGLYLRSESETSTEQRQSVKITPLFTNPDDAETTVQMLEFEAQVSLECTVPWIKAPEFVLIASVGREFLFNVDPTGLAPGLHVGDILGYDTNQKNIGPLFRVPVTVCKTDLAADSALRRFGDLEFNSGEIVRKYVAVPDGANFARVETDEFKWTKTFPVTPNFTGELVMCQYCTSLGKTIVSVELEFHGLQVSAGSDVEGSLGTRASGDLIFLNSGNAALAHCDIHSRLRRESISVIAASLDKVQKSLRPIEAGTVSPLKSRDVLPDGRQLYELVLNYSLKVSEEGNVLPFYPRTGGTFYDNFFESVWIFVFDSQKALKSFHDAKIRPISLKEGTYTIKMQIVSCNVQILDKLKNTPILVNFDVKSVTLTSYKTLGGLISDTDKFSATTLLKGESTPFWLSGVEGSALPKFAAPGDLLLGSLKVTDALTVHKVAYLVPSESAKEKEKPVSSSIPETAAPSADAQSAAASGKDELADAIRDLQITHLKKLSDSPSKRDVLLTKLEMEHGKFLPYLVARLEIHGADFEKSKIEEDAALVEKAAAAILEVADRDAVAIYLGLKNDAASGSEASKKKAKEFDVRKDAIVLALLWNARVAKHRLAVIGSETAEVASKAFDESLVSLAQWLGTSDGKYVSLWVWWLKNKNENGTALKAIGKYLGDGKNVASGDVEKTKIWEELVGYKKAILEKLGWKIWVDYEAKWAFKKAPPSYVLF</sequence>
<evidence type="ECO:0000256" key="4">
    <source>
        <dbReference type="ARBA" id="ARBA00022438"/>
    </source>
</evidence>
<keyword evidence="6 8" id="KW-0378">Hydrolase</keyword>
<dbReference type="Gene3D" id="1.25.40.710">
    <property type="match status" value="1"/>
</dbReference>
<dbReference type="InterPro" id="IPR015500">
    <property type="entry name" value="Peptidase_S8_subtilisin-rel"/>
</dbReference>
<comment type="similarity">
    <text evidence="2 8">Belongs to the peptidase S8 family.</text>
</comment>
<keyword evidence="5 8" id="KW-0645">Protease</keyword>
<dbReference type="PRINTS" id="PR00723">
    <property type="entry name" value="SUBTILISIN"/>
</dbReference>
<evidence type="ECO:0000259" key="10">
    <source>
        <dbReference type="Pfam" id="PF00082"/>
    </source>
</evidence>
<keyword evidence="14" id="KW-1185">Reference proteome</keyword>
<evidence type="ECO:0000259" key="12">
    <source>
        <dbReference type="Pfam" id="PF21223"/>
    </source>
</evidence>
<feature type="domain" description="Tripeptidyl peptidase II second Ig-like" evidence="11">
    <location>
        <begin position="752"/>
        <end position="934"/>
    </location>
</feature>
<accession>A0AAD5TA21</accession>
<dbReference type="GO" id="GO:0008240">
    <property type="term" value="F:tripeptidyl-peptidase activity"/>
    <property type="evidence" value="ECO:0007669"/>
    <property type="project" value="UniProtKB-EC"/>
</dbReference>
<dbReference type="InterPro" id="IPR036852">
    <property type="entry name" value="Peptidase_S8/S53_dom_sf"/>
</dbReference>
<gene>
    <name evidence="13" type="primary">TPP2</name>
    <name evidence="13" type="ORF">HK100_008243</name>
</gene>
<proteinExistence type="inferred from homology"/>
<dbReference type="EC" id="3.4.14.10" evidence="3"/>
<evidence type="ECO:0000256" key="8">
    <source>
        <dbReference type="PROSITE-ProRule" id="PRU01240"/>
    </source>
</evidence>
<feature type="active site" description="Charge relay system" evidence="8">
    <location>
        <position position="442"/>
    </location>
</feature>
<dbReference type="PANTHER" id="PTHR43806:SF14">
    <property type="entry name" value="TRIPEPTIDYL-PEPTIDASE 2"/>
    <property type="match status" value="1"/>
</dbReference>
<evidence type="ECO:0000259" key="11">
    <source>
        <dbReference type="Pfam" id="PF12580"/>
    </source>
</evidence>
<name>A0AAD5TA21_9FUNG</name>